<keyword evidence="4" id="KW-0479">Metal-binding</keyword>
<dbReference type="PROSITE" id="PS00197">
    <property type="entry name" value="2FE2S_FER_1"/>
    <property type="match status" value="1"/>
</dbReference>
<gene>
    <name evidence="11" type="ORF">J2X11_001489</name>
</gene>
<dbReference type="InterPro" id="IPR012675">
    <property type="entry name" value="Beta-grasp_dom_sf"/>
</dbReference>
<keyword evidence="7" id="KW-0408">Iron</keyword>
<evidence type="ECO:0000256" key="2">
    <source>
        <dbReference type="ARBA" id="ARBA00022630"/>
    </source>
</evidence>
<evidence type="ECO:0000259" key="10">
    <source>
        <dbReference type="PROSITE" id="PS51384"/>
    </source>
</evidence>
<keyword evidence="8" id="KW-0411">Iron-sulfur</keyword>
<dbReference type="PROSITE" id="PS51085">
    <property type="entry name" value="2FE2S_FER_2"/>
    <property type="match status" value="1"/>
</dbReference>
<dbReference type="InterPro" id="IPR006058">
    <property type="entry name" value="2Fe2S_fd_BS"/>
</dbReference>
<evidence type="ECO:0000256" key="5">
    <source>
        <dbReference type="ARBA" id="ARBA00022827"/>
    </source>
</evidence>
<protein>
    <submittedName>
        <fullName evidence="11">Ring-1,2-phenylacetyl-CoA epoxidase subunit PaaE</fullName>
    </submittedName>
</protein>
<evidence type="ECO:0000256" key="1">
    <source>
        <dbReference type="ARBA" id="ARBA00001974"/>
    </source>
</evidence>
<name>A0ABU1UNA9_9ACTN</name>
<comment type="caution">
    <text evidence="11">The sequence shown here is derived from an EMBL/GenBank/DDBJ whole genome shotgun (WGS) entry which is preliminary data.</text>
</comment>
<dbReference type="InterPro" id="IPR001041">
    <property type="entry name" value="2Fe-2S_ferredoxin-type"/>
</dbReference>
<sequence>MFHALRVSAIDELTADSVALTLDVPDDLRDEFAFEPGQHVIIGLDGLERRTYSLCTAPGSGRWQIGVKRLPGGAFSESRLAALQPGDTIDVMAPTGSFGPRSHAEHVGLIAAGSGITPILSIARAALAAGGSVTLLYASRNEQAVMFLDDLADLKDTYPERFHLVHVFSRQQTESELLSGRLDGDRLKRILGELVEPKTDWYLCGPLDMVTELAATLESAGATSVHRELFHVDDAPPPPRPADAFVDGGPAVTATLDGRTSAYTLTPEDDSVLAGLLRVRPEAPFACRGGVCGTCRAKVLDGAVEMRHNYALEPDELEAGHVLTCQSWPTTPDVTLSYE</sequence>
<dbReference type="SUPFAM" id="SSF54292">
    <property type="entry name" value="2Fe-2S ferredoxin-like"/>
    <property type="match status" value="1"/>
</dbReference>
<proteinExistence type="predicted"/>
<evidence type="ECO:0000313" key="11">
    <source>
        <dbReference type="EMBL" id="MDR7086650.1"/>
    </source>
</evidence>
<dbReference type="InterPro" id="IPR017927">
    <property type="entry name" value="FAD-bd_FR_type"/>
</dbReference>
<evidence type="ECO:0000313" key="12">
    <source>
        <dbReference type="Proteomes" id="UP001257739"/>
    </source>
</evidence>
<keyword evidence="5" id="KW-0274">FAD</keyword>
<comment type="cofactor">
    <cofactor evidence="1">
        <name>FAD</name>
        <dbReference type="ChEBI" id="CHEBI:57692"/>
    </cofactor>
</comment>
<dbReference type="InterPro" id="IPR050415">
    <property type="entry name" value="MRET"/>
</dbReference>
<reference evidence="11 12" key="1">
    <citation type="submission" date="2023-07" db="EMBL/GenBank/DDBJ databases">
        <title>Sorghum-associated microbial communities from plants grown in Nebraska, USA.</title>
        <authorList>
            <person name="Schachtman D."/>
        </authorList>
    </citation>
    <scope>NUCLEOTIDE SEQUENCE [LARGE SCALE GENOMIC DNA]</scope>
    <source>
        <strain evidence="11 12">BE248</strain>
    </source>
</reference>
<evidence type="ECO:0000256" key="8">
    <source>
        <dbReference type="ARBA" id="ARBA00023014"/>
    </source>
</evidence>
<feature type="domain" description="FAD-binding FR-type" evidence="10">
    <location>
        <begin position="1"/>
        <end position="101"/>
    </location>
</feature>
<dbReference type="Gene3D" id="3.10.20.30">
    <property type="match status" value="1"/>
</dbReference>
<dbReference type="PRINTS" id="PR00410">
    <property type="entry name" value="PHEHYDRXLASE"/>
</dbReference>
<dbReference type="SUPFAM" id="SSF52343">
    <property type="entry name" value="Ferredoxin reductase-like, C-terminal NADP-linked domain"/>
    <property type="match status" value="1"/>
</dbReference>
<dbReference type="PANTHER" id="PTHR47354:SF8">
    <property type="entry name" value="1,2-PHENYLACETYL-COA EPOXIDASE, SUBUNIT E"/>
    <property type="match status" value="1"/>
</dbReference>
<dbReference type="CDD" id="cd06214">
    <property type="entry name" value="PA_degradation_oxidoreductase_like"/>
    <property type="match status" value="1"/>
</dbReference>
<dbReference type="Gene3D" id="3.40.50.80">
    <property type="entry name" value="Nucleotide-binding domain of ferredoxin-NADP reductase (FNR) module"/>
    <property type="match status" value="1"/>
</dbReference>
<dbReference type="Gene3D" id="2.40.30.10">
    <property type="entry name" value="Translation factors"/>
    <property type="match status" value="1"/>
</dbReference>
<keyword evidence="12" id="KW-1185">Reference proteome</keyword>
<evidence type="ECO:0000256" key="3">
    <source>
        <dbReference type="ARBA" id="ARBA00022714"/>
    </source>
</evidence>
<dbReference type="InterPro" id="IPR008333">
    <property type="entry name" value="Cbr1-like_FAD-bd_dom"/>
</dbReference>
<dbReference type="CDD" id="cd00207">
    <property type="entry name" value="fer2"/>
    <property type="match status" value="1"/>
</dbReference>
<dbReference type="PROSITE" id="PS51384">
    <property type="entry name" value="FAD_FR"/>
    <property type="match status" value="1"/>
</dbReference>
<organism evidence="11 12">
    <name type="scientific">Aeromicrobium panaciterrae</name>
    <dbReference type="NCBI Taxonomy" id="363861"/>
    <lineage>
        <taxon>Bacteria</taxon>
        <taxon>Bacillati</taxon>
        <taxon>Actinomycetota</taxon>
        <taxon>Actinomycetes</taxon>
        <taxon>Propionibacteriales</taxon>
        <taxon>Nocardioidaceae</taxon>
        <taxon>Aeromicrobium</taxon>
    </lineage>
</organism>
<keyword evidence="3" id="KW-0001">2Fe-2S</keyword>
<feature type="domain" description="2Fe-2S ferredoxin-type" evidence="9">
    <location>
        <begin position="250"/>
        <end position="339"/>
    </location>
</feature>
<dbReference type="Pfam" id="PF00175">
    <property type="entry name" value="NAD_binding_1"/>
    <property type="match status" value="1"/>
</dbReference>
<dbReference type="PANTHER" id="PTHR47354">
    <property type="entry name" value="NADH OXIDOREDUCTASE HCR"/>
    <property type="match status" value="1"/>
</dbReference>
<dbReference type="EMBL" id="JAVDWH010000001">
    <property type="protein sequence ID" value="MDR7086650.1"/>
    <property type="molecule type" value="Genomic_DNA"/>
</dbReference>
<dbReference type="SUPFAM" id="SSF63380">
    <property type="entry name" value="Riboflavin synthase domain-like"/>
    <property type="match status" value="1"/>
</dbReference>
<dbReference type="Pfam" id="PF00111">
    <property type="entry name" value="Fer2"/>
    <property type="match status" value="1"/>
</dbReference>
<dbReference type="InterPro" id="IPR039261">
    <property type="entry name" value="FNR_nucleotide-bd"/>
</dbReference>
<keyword evidence="6" id="KW-0560">Oxidoreductase</keyword>
<dbReference type="InterPro" id="IPR001433">
    <property type="entry name" value="OxRdtase_FAD/NAD-bd"/>
</dbReference>
<keyword evidence="2" id="KW-0285">Flavoprotein</keyword>
<dbReference type="RefSeq" id="WP_309968906.1">
    <property type="nucleotide sequence ID" value="NZ_JAVDWH010000001.1"/>
</dbReference>
<dbReference type="Pfam" id="PF00970">
    <property type="entry name" value="FAD_binding_6"/>
    <property type="match status" value="1"/>
</dbReference>
<evidence type="ECO:0000256" key="6">
    <source>
        <dbReference type="ARBA" id="ARBA00023002"/>
    </source>
</evidence>
<evidence type="ECO:0000256" key="4">
    <source>
        <dbReference type="ARBA" id="ARBA00022723"/>
    </source>
</evidence>
<dbReference type="InterPro" id="IPR017938">
    <property type="entry name" value="Riboflavin_synthase-like_b-brl"/>
</dbReference>
<evidence type="ECO:0000259" key="9">
    <source>
        <dbReference type="PROSITE" id="PS51085"/>
    </source>
</evidence>
<accession>A0ABU1UNA9</accession>
<dbReference type="Proteomes" id="UP001257739">
    <property type="component" value="Unassembled WGS sequence"/>
</dbReference>
<dbReference type="InterPro" id="IPR036010">
    <property type="entry name" value="2Fe-2S_ferredoxin-like_sf"/>
</dbReference>
<evidence type="ECO:0000256" key="7">
    <source>
        <dbReference type="ARBA" id="ARBA00023004"/>
    </source>
</evidence>